<dbReference type="EMBL" id="CP000542">
    <property type="protein sequence ID" value="ABM60174.1"/>
    <property type="molecule type" value="Genomic_DNA"/>
</dbReference>
<evidence type="ECO:0000313" key="5">
    <source>
        <dbReference type="Proteomes" id="UP000000374"/>
    </source>
</evidence>
<protein>
    <submittedName>
        <fullName evidence="4">D-amino-acid dehydrogenase</fullName>
        <ecNumber evidence="4">1.4.99.1</ecNumber>
    </submittedName>
</protein>
<dbReference type="Proteomes" id="UP000000374">
    <property type="component" value="Chromosome"/>
</dbReference>
<feature type="domain" description="FAD dependent oxidoreductase" evidence="3">
    <location>
        <begin position="3"/>
        <end position="397"/>
    </location>
</feature>
<name>A1WRB7_VEREI</name>
<dbReference type="Gene3D" id="3.50.50.60">
    <property type="entry name" value="FAD/NAD(P)-binding domain"/>
    <property type="match status" value="2"/>
</dbReference>
<proteinExistence type="inferred from homology"/>
<dbReference type="Gene3D" id="3.30.9.10">
    <property type="entry name" value="D-Amino Acid Oxidase, subunit A, domain 2"/>
    <property type="match status" value="1"/>
</dbReference>
<keyword evidence="2 4" id="KW-0560">Oxidoreductase</keyword>
<dbReference type="GO" id="GO:0055130">
    <property type="term" value="P:D-alanine catabolic process"/>
    <property type="evidence" value="ECO:0007669"/>
    <property type="project" value="TreeGrafter"/>
</dbReference>
<accession>A1WRB7</accession>
<dbReference type="STRING" id="391735.Veis_4473"/>
<dbReference type="OrthoDB" id="18526at2"/>
<dbReference type="AlphaFoldDB" id="A1WRB7"/>
<gene>
    <name evidence="4" type="ordered locus">Veis_4473</name>
</gene>
<dbReference type="InterPro" id="IPR036188">
    <property type="entry name" value="FAD/NAD-bd_sf"/>
</dbReference>
<dbReference type="InterPro" id="IPR006076">
    <property type="entry name" value="FAD-dep_OxRdtase"/>
</dbReference>
<dbReference type="PANTHER" id="PTHR13847">
    <property type="entry name" value="SARCOSINE DEHYDROGENASE-RELATED"/>
    <property type="match status" value="1"/>
</dbReference>
<sequence>MKTVILGAGVVGVATAYYLAREGHEVLVIERQPEVARETSFANAGLVAPGHSYTWASPKAPGILLKSLFLQGQALRLKLRLDPPMWAWGLQFLRHCTTARWRQNTTRKLHLCRYSQQLLQALTAAERLEYQRTEGGALYIYRDAPALERGIGAMRVLSDAGLPLQTLTPGQVAQREPALADAQAQIAGAIFCPSDESGDARLFTCQLAQRCERMGVQFLMNRPIEGWEHSADRISAVRTAGGTVAGDHFVLALGSYSPILASRLGYRLPIYPVKGYSVTLPIRPGDQAPTLGGVDEHHLVAWARFGDRLRLTATAEFAGYDTGHVPQDFDGMLALARQLFPRGADYDRPEYWSCLRPMTPSGAPILGRTRHRNLFLNTGHGHMGWTMACGTARIVSDIICGRQPGHSLEGLTHDARG</sequence>
<dbReference type="PANTHER" id="PTHR13847:SF280">
    <property type="entry name" value="D-AMINO ACID DEHYDROGENASE"/>
    <property type="match status" value="1"/>
</dbReference>
<dbReference type="GO" id="GO:0008718">
    <property type="term" value="F:D-amino-acid dehydrogenase activity"/>
    <property type="evidence" value="ECO:0007669"/>
    <property type="project" value="TreeGrafter"/>
</dbReference>
<dbReference type="GeneID" id="76462778"/>
<dbReference type="RefSeq" id="WP_011812159.1">
    <property type="nucleotide sequence ID" value="NC_008786.1"/>
</dbReference>
<dbReference type="EC" id="1.4.99.1" evidence="4"/>
<keyword evidence="5" id="KW-1185">Reference proteome</keyword>
<evidence type="ECO:0000259" key="3">
    <source>
        <dbReference type="Pfam" id="PF01266"/>
    </source>
</evidence>
<evidence type="ECO:0000256" key="2">
    <source>
        <dbReference type="ARBA" id="ARBA00023002"/>
    </source>
</evidence>
<reference evidence="5" key="1">
    <citation type="submission" date="2006-12" db="EMBL/GenBank/DDBJ databases">
        <title>Complete sequence of chromosome 1 of Verminephrobacter eiseniae EF01-2.</title>
        <authorList>
            <person name="Copeland A."/>
            <person name="Lucas S."/>
            <person name="Lapidus A."/>
            <person name="Barry K."/>
            <person name="Detter J.C."/>
            <person name="Glavina del Rio T."/>
            <person name="Dalin E."/>
            <person name="Tice H."/>
            <person name="Pitluck S."/>
            <person name="Chertkov O."/>
            <person name="Brettin T."/>
            <person name="Bruce D."/>
            <person name="Han C."/>
            <person name="Tapia R."/>
            <person name="Gilna P."/>
            <person name="Schmutz J."/>
            <person name="Larimer F."/>
            <person name="Land M."/>
            <person name="Hauser L."/>
            <person name="Kyrpides N."/>
            <person name="Kim E."/>
            <person name="Stahl D."/>
            <person name="Richardson P."/>
        </authorList>
    </citation>
    <scope>NUCLEOTIDE SEQUENCE [LARGE SCALE GENOMIC DNA]</scope>
    <source>
        <strain evidence="5">EF01-2</strain>
    </source>
</reference>
<organism evidence="4 5">
    <name type="scientific">Verminephrobacter eiseniae (strain EF01-2)</name>
    <dbReference type="NCBI Taxonomy" id="391735"/>
    <lineage>
        <taxon>Bacteria</taxon>
        <taxon>Pseudomonadati</taxon>
        <taxon>Pseudomonadota</taxon>
        <taxon>Betaproteobacteria</taxon>
        <taxon>Burkholderiales</taxon>
        <taxon>Comamonadaceae</taxon>
        <taxon>Verminephrobacter</taxon>
    </lineage>
</organism>
<dbReference type="SUPFAM" id="SSF51905">
    <property type="entry name" value="FAD/NAD(P)-binding domain"/>
    <property type="match status" value="1"/>
</dbReference>
<dbReference type="KEGG" id="vei:Veis_4473"/>
<evidence type="ECO:0000313" key="4">
    <source>
        <dbReference type="EMBL" id="ABM60174.1"/>
    </source>
</evidence>
<dbReference type="SUPFAM" id="SSF54373">
    <property type="entry name" value="FAD-linked reductases, C-terminal domain"/>
    <property type="match status" value="1"/>
</dbReference>
<dbReference type="NCBIfam" id="NF001933">
    <property type="entry name" value="PRK00711.1"/>
    <property type="match status" value="1"/>
</dbReference>
<dbReference type="GO" id="GO:0005737">
    <property type="term" value="C:cytoplasm"/>
    <property type="evidence" value="ECO:0007669"/>
    <property type="project" value="TreeGrafter"/>
</dbReference>
<dbReference type="HOGENOM" id="CLU_007884_9_2_4"/>
<evidence type="ECO:0000256" key="1">
    <source>
        <dbReference type="ARBA" id="ARBA00009410"/>
    </source>
</evidence>
<dbReference type="GO" id="GO:0005886">
    <property type="term" value="C:plasma membrane"/>
    <property type="evidence" value="ECO:0007669"/>
    <property type="project" value="TreeGrafter"/>
</dbReference>
<comment type="similarity">
    <text evidence="1">Belongs to the DadA oxidoreductase family.</text>
</comment>
<dbReference type="eggNOG" id="COG0665">
    <property type="taxonomic scope" value="Bacteria"/>
</dbReference>
<dbReference type="Pfam" id="PF01266">
    <property type="entry name" value="DAO"/>
    <property type="match status" value="1"/>
</dbReference>